<protein>
    <submittedName>
        <fullName evidence="2">Uncharacterized protein</fullName>
    </submittedName>
</protein>
<organism evidence="2 3">
    <name type="scientific">Phlyctema vagabunda</name>
    <dbReference type="NCBI Taxonomy" id="108571"/>
    <lineage>
        <taxon>Eukaryota</taxon>
        <taxon>Fungi</taxon>
        <taxon>Dikarya</taxon>
        <taxon>Ascomycota</taxon>
        <taxon>Pezizomycotina</taxon>
        <taxon>Leotiomycetes</taxon>
        <taxon>Helotiales</taxon>
        <taxon>Dermateaceae</taxon>
        <taxon>Phlyctema</taxon>
    </lineage>
</organism>
<name>A0ABR4PW22_9HELO</name>
<gene>
    <name evidence="2" type="ORF">PVAG01_01071</name>
</gene>
<evidence type="ECO:0000313" key="3">
    <source>
        <dbReference type="Proteomes" id="UP001629113"/>
    </source>
</evidence>
<sequence>MEPTAKGRSETQTPRSGHEGHHHRGTRLRHFLMPDGKKIHIAPSPEEAATLRQRIDAISIDEPFDLVVNGSPEHLDALRIAHFHHEKKRETLRQVHGETFDEFEHVRSQLDMLGNELHMASKPYKRGMWTRITNLKILEYPRGPCLINL</sequence>
<evidence type="ECO:0000313" key="2">
    <source>
        <dbReference type="EMBL" id="KAL3427562.1"/>
    </source>
</evidence>
<proteinExistence type="predicted"/>
<feature type="region of interest" description="Disordered" evidence="1">
    <location>
        <begin position="1"/>
        <end position="26"/>
    </location>
</feature>
<keyword evidence="3" id="KW-1185">Reference proteome</keyword>
<comment type="caution">
    <text evidence="2">The sequence shown here is derived from an EMBL/GenBank/DDBJ whole genome shotgun (WGS) entry which is preliminary data.</text>
</comment>
<dbReference type="EMBL" id="JBFCZG010000001">
    <property type="protein sequence ID" value="KAL3427562.1"/>
    <property type="molecule type" value="Genomic_DNA"/>
</dbReference>
<dbReference type="Proteomes" id="UP001629113">
    <property type="component" value="Unassembled WGS sequence"/>
</dbReference>
<accession>A0ABR4PW22</accession>
<reference evidence="2 3" key="1">
    <citation type="submission" date="2024-06" db="EMBL/GenBank/DDBJ databases">
        <title>Complete genome of Phlyctema vagabunda strain 19-DSS-EL-015.</title>
        <authorList>
            <person name="Fiorenzani C."/>
        </authorList>
    </citation>
    <scope>NUCLEOTIDE SEQUENCE [LARGE SCALE GENOMIC DNA]</scope>
    <source>
        <strain evidence="2 3">19-DSS-EL-015</strain>
    </source>
</reference>
<evidence type="ECO:0000256" key="1">
    <source>
        <dbReference type="SAM" id="MobiDB-lite"/>
    </source>
</evidence>